<feature type="domain" description="Thioredoxin" evidence="7">
    <location>
        <begin position="16"/>
        <end position="160"/>
    </location>
</feature>
<keyword evidence="9" id="KW-1185">Reference proteome</keyword>
<dbReference type="CDD" id="cd03014">
    <property type="entry name" value="PRX_Atyp2cys"/>
    <property type="match status" value="1"/>
</dbReference>
<comment type="caution">
    <text evidence="8">The sequence shown here is derived from an EMBL/GenBank/DDBJ whole genome shotgun (WGS) entry which is preliminary data.</text>
</comment>
<feature type="disulfide bond" description="Redox-active" evidence="6">
    <location>
        <begin position="57"/>
        <end position="91"/>
    </location>
</feature>
<accession>A0A8I0AFH0</accession>
<dbReference type="GO" id="GO:0008379">
    <property type="term" value="F:thioredoxin peroxidase activity"/>
    <property type="evidence" value="ECO:0007669"/>
    <property type="project" value="UniProtKB-UniRule"/>
</dbReference>
<name>A0A8I0AFH0_9CLOT</name>
<feature type="active site" description="Cysteine sulfenic acid (-SOH) intermediate" evidence="6">
    <location>
        <position position="57"/>
    </location>
</feature>
<dbReference type="InterPro" id="IPR036249">
    <property type="entry name" value="Thioredoxin-like_sf"/>
</dbReference>
<evidence type="ECO:0000256" key="4">
    <source>
        <dbReference type="ARBA" id="ARBA00023157"/>
    </source>
</evidence>
<dbReference type="InterPro" id="IPR013766">
    <property type="entry name" value="Thioredoxin_domain"/>
</dbReference>
<keyword evidence="4 6" id="KW-1015">Disulfide bond</keyword>
<comment type="catalytic activity">
    <reaction evidence="6">
        <text>a hydroperoxide + [thioredoxin]-dithiol = an alcohol + [thioredoxin]-disulfide + H2O</text>
        <dbReference type="Rhea" id="RHEA:62620"/>
        <dbReference type="Rhea" id="RHEA-COMP:10698"/>
        <dbReference type="Rhea" id="RHEA-COMP:10700"/>
        <dbReference type="ChEBI" id="CHEBI:15377"/>
        <dbReference type="ChEBI" id="CHEBI:29950"/>
        <dbReference type="ChEBI" id="CHEBI:30879"/>
        <dbReference type="ChEBI" id="CHEBI:35924"/>
        <dbReference type="ChEBI" id="CHEBI:50058"/>
        <dbReference type="EC" id="1.11.1.24"/>
    </reaction>
</comment>
<comment type="function">
    <text evidence="6">Thiol-specific peroxidase that catalyzes the reduction of hydrogen peroxide and organic hydroperoxides to water and alcohols, respectively. Plays a role in cell protection against oxidative stress by detoxifying peroxides.</text>
</comment>
<evidence type="ECO:0000256" key="2">
    <source>
        <dbReference type="ARBA" id="ARBA00022862"/>
    </source>
</evidence>
<organism evidence="8 9">
    <name type="scientific">Clostridium lentum</name>
    <dbReference type="NCBI Taxonomy" id="2763037"/>
    <lineage>
        <taxon>Bacteria</taxon>
        <taxon>Bacillati</taxon>
        <taxon>Bacillota</taxon>
        <taxon>Clostridia</taxon>
        <taxon>Eubacteriales</taxon>
        <taxon>Clostridiaceae</taxon>
        <taxon>Clostridium</taxon>
    </lineage>
</organism>
<evidence type="ECO:0000256" key="5">
    <source>
        <dbReference type="ARBA" id="ARBA00023284"/>
    </source>
</evidence>
<dbReference type="PROSITE" id="PS01265">
    <property type="entry name" value="TPX"/>
    <property type="match status" value="1"/>
</dbReference>
<gene>
    <name evidence="6 8" type="primary">tpx</name>
    <name evidence="8" type="ORF">H8R92_10300</name>
</gene>
<comment type="subunit">
    <text evidence="6">Homodimer.</text>
</comment>
<evidence type="ECO:0000259" key="7">
    <source>
        <dbReference type="PROSITE" id="PS51352"/>
    </source>
</evidence>
<dbReference type="EC" id="1.11.1.24" evidence="6"/>
<evidence type="ECO:0000256" key="6">
    <source>
        <dbReference type="HAMAP-Rule" id="MF_00269"/>
    </source>
</evidence>
<comment type="miscellaneous">
    <text evidence="6">The active site is a conserved redox-active cysteine residue, the peroxidatic cysteine (C(P)), which makes the nucleophilic attack on the peroxide substrate. The peroxide oxidizes the C(P)-SH to cysteine sulfenic acid (C(P)-SOH), which then reacts with another cysteine residue, the resolving cysteine (C(R)), to form a disulfide bridge. The disulfide is subsequently reduced by an appropriate electron donor to complete the catalytic cycle. In this atypical 2-Cys peroxiredoxin, C(R) is present in the same subunit to form an intramolecular disulfide. The disulfide is subsequently reduced by thioredoxin.</text>
</comment>
<evidence type="ECO:0000256" key="3">
    <source>
        <dbReference type="ARBA" id="ARBA00023002"/>
    </source>
</evidence>
<dbReference type="Gene3D" id="3.40.30.10">
    <property type="entry name" value="Glutaredoxin"/>
    <property type="match status" value="1"/>
</dbReference>
<dbReference type="Proteomes" id="UP000662088">
    <property type="component" value="Unassembled WGS sequence"/>
</dbReference>
<dbReference type="Pfam" id="PF08534">
    <property type="entry name" value="Redoxin"/>
    <property type="match status" value="1"/>
</dbReference>
<comment type="similarity">
    <text evidence="6">Belongs to the peroxiredoxin family. Tpx subfamily.</text>
</comment>
<dbReference type="RefSeq" id="WP_186835404.1">
    <property type="nucleotide sequence ID" value="NZ_JACOOQ010000017.1"/>
</dbReference>
<dbReference type="InterPro" id="IPR018219">
    <property type="entry name" value="Tpx_CS"/>
</dbReference>
<dbReference type="InterPro" id="IPR050455">
    <property type="entry name" value="Tpx_Peroxidase_subfamily"/>
</dbReference>
<dbReference type="NCBIfam" id="NF001808">
    <property type="entry name" value="PRK00522.1"/>
    <property type="match status" value="1"/>
</dbReference>
<dbReference type="AlphaFoldDB" id="A0A8I0AFH0"/>
<dbReference type="InterPro" id="IPR013740">
    <property type="entry name" value="Redoxin"/>
</dbReference>
<reference evidence="8" key="1">
    <citation type="submission" date="2020-08" db="EMBL/GenBank/DDBJ databases">
        <title>Genome public.</title>
        <authorList>
            <person name="Liu C."/>
            <person name="Sun Q."/>
        </authorList>
    </citation>
    <scope>NUCLEOTIDE SEQUENCE</scope>
    <source>
        <strain evidence="8">NSJ-42</strain>
    </source>
</reference>
<dbReference type="PANTHER" id="PTHR43110:SF1">
    <property type="entry name" value="THIOL PEROXIDASE"/>
    <property type="match status" value="1"/>
</dbReference>
<dbReference type="SUPFAM" id="SSF52833">
    <property type="entry name" value="Thioredoxin-like"/>
    <property type="match status" value="1"/>
</dbReference>
<evidence type="ECO:0000313" key="9">
    <source>
        <dbReference type="Proteomes" id="UP000662088"/>
    </source>
</evidence>
<keyword evidence="2 6" id="KW-0049">Antioxidant</keyword>
<protein>
    <recommendedName>
        <fullName evidence="6">Thiol peroxidase</fullName>
        <shortName evidence="6">Tpx</shortName>
        <ecNumber evidence="6">1.11.1.24</ecNumber>
    </recommendedName>
    <alternativeName>
        <fullName evidence="6">Peroxiredoxin tpx</fullName>
        <shortName evidence="6">Prx</shortName>
    </alternativeName>
    <alternativeName>
        <fullName evidence="6">Thioredoxin peroxidase</fullName>
    </alternativeName>
    <alternativeName>
        <fullName evidence="6">Thioredoxin-dependent peroxiredoxin</fullName>
    </alternativeName>
</protein>
<keyword evidence="5 6" id="KW-0676">Redox-active center</keyword>
<evidence type="ECO:0000256" key="1">
    <source>
        <dbReference type="ARBA" id="ARBA00022559"/>
    </source>
</evidence>
<dbReference type="InterPro" id="IPR002065">
    <property type="entry name" value="TPX"/>
</dbReference>
<sequence>MITFKGTPVTLEDKYINVGDSAPDFHLTNKELKEITLKDTSGKRIFVIVPSVDTPVCDREVRRFNEEAAKLNNVSIYVVSMDLPFAQSRWCGSAGIDKVTILSDYKNRDFGKNYGVYIKELGLLTRAIIIVDENNKVSYVEYCNEVSSEPDYEAALNAVK</sequence>
<evidence type="ECO:0000313" key="8">
    <source>
        <dbReference type="EMBL" id="MBC5640805.1"/>
    </source>
</evidence>
<dbReference type="HAMAP" id="MF_00269">
    <property type="entry name" value="Tpx"/>
    <property type="match status" value="1"/>
</dbReference>
<keyword evidence="3 6" id="KW-0560">Oxidoreductase</keyword>
<keyword evidence="1 6" id="KW-0575">Peroxidase</keyword>
<proteinExistence type="inferred from homology"/>
<dbReference type="EMBL" id="JACOOQ010000017">
    <property type="protein sequence ID" value="MBC5640805.1"/>
    <property type="molecule type" value="Genomic_DNA"/>
</dbReference>
<dbReference type="PANTHER" id="PTHR43110">
    <property type="entry name" value="THIOL PEROXIDASE"/>
    <property type="match status" value="1"/>
</dbReference>
<dbReference type="PROSITE" id="PS51352">
    <property type="entry name" value="THIOREDOXIN_2"/>
    <property type="match status" value="1"/>
</dbReference>